<accession>A0A1U9ZW76</accession>
<feature type="region of interest" description="Disordered" evidence="1">
    <location>
        <begin position="176"/>
        <end position="199"/>
    </location>
</feature>
<keyword evidence="3" id="KW-1185">Reference proteome</keyword>
<evidence type="ECO:0000313" key="2">
    <source>
        <dbReference type="EMBL" id="AQZ62187.1"/>
    </source>
</evidence>
<protein>
    <recommendedName>
        <fullName evidence="4">Photosynthesis system II assembly factor Ycf48/Hcf136-like domain-containing protein</fullName>
    </recommendedName>
</protein>
<proteinExistence type="predicted"/>
<organism evidence="2 3">
    <name type="scientific">[Actinomadura] parvosata subsp. kistnae</name>
    <dbReference type="NCBI Taxonomy" id="1909395"/>
    <lineage>
        <taxon>Bacteria</taxon>
        <taxon>Bacillati</taxon>
        <taxon>Actinomycetota</taxon>
        <taxon>Actinomycetes</taxon>
        <taxon>Streptosporangiales</taxon>
        <taxon>Streptosporangiaceae</taxon>
        <taxon>Nonomuraea</taxon>
    </lineage>
</organism>
<sequence>MILNVVLALSLAVTPAPQWRKVPADSPAFLTKDHEIDGRLAIALDWEKRPIWRMMHWTGRAWRTTKTPAAFASGKNARISRSWAFAGKDGVIHAWRISGTTWKDHPIRKAGRLVDATGSSAGEVWVAGAGGRTWRWDGAAWHRQDTPRAVARLLATSEGVWALSADRRVPLHWDGGRWEETPLPGGKLPPTPKGGISGTCGTKWTEPAVEITDWAADAAGDVWAAAEVRSHAAKCVGHVYSTLKTLALHWDGGQWRRVDLPVELDRLEHVVADAAGAVWFGSDRRPELVLRAGAWQRVKAPRGLGLLEAMGPAADGRGIWVWTDVIHRLS</sequence>
<dbReference type="AlphaFoldDB" id="A0A1U9ZW76"/>
<reference evidence="3" key="1">
    <citation type="journal article" date="2017" name="Med. Chem. Commun.">
        <title>Nonomuraea sp. ATCC 55076 harbours the largest actinomycete chromosome to date and the kistamicin biosynthetic gene cluster.</title>
        <authorList>
            <person name="Nazari B."/>
            <person name="Forneris C.C."/>
            <person name="Gibson M.I."/>
            <person name="Moon K."/>
            <person name="Schramma K.R."/>
            <person name="Seyedsayamdost M.R."/>
        </authorList>
    </citation>
    <scope>NUCLEOTIDE SEQUENCE [LARGE SCALE GENOMIC DNA]</scope>
    <source>
        <strain evidence="3">ATCC 55076</strain>
    </source>
</reference>
<dbReference type="STRING" id="1909395.BKM31_12545"/>
<gene>
    <name evidence="2" type="ORF">BKM31_12545</name>
</gene>
<dbReference type="RefSeq" id="WP_080038332.1">
    <property type="nucleotide sequence ID" value="NZ_CP017717.1"/>
</dbReference>
<dbReference type="KEGG" id="noa:BKM31_12545"/>
<evidence type="ECO:0000313" key="3">
    <source>
        <dbReference type="Proteomes" id="UP000190797"/>
    </source>
</evidence>
<dbReference type="Proteomes" id="UP000190797">
    <property type="component" value="Chromosome"/>
</dbReference>
<dbReference type="EMBL" id="CP017717">
    <property type="protein sequence ID" value="AQZ62187.1"/>
    <property type="molecule type" value="Genomic_DNA"/>
</dbReference>
<dbReference type="OrthoDB" id="3515089at2"/>
<evidence type="ECO:0000256" key="1">
    <source>
        <dbReference type="SAM" id="MobiDB-lite"/>
    </source>
</evidence>
<name>A0A1U9ZW76_9ACTN</name>
<evidence type="ECO:0008006" key="4">
    <source>
        <dbReference type="Google" id="ProtNLM"/>
    </source>
</evidence>